<evidence type="ECO:0000256" key="9">
    <source>
        <dbReference type="ARBA" id="ARBA00038983"/>
    </source>
</evidence>
<dbReference type="Gene3D" id="3.40.50.720">
    <property type="entry name" value="NAD(P)-binding Rossmann-like Domain"/>
    <property type="match status" value="1"/>
</dbReference>
<evidence type="ECO:0000256" key="3">
    <source>
        <dbReference type="ARBA" id="ARBA00022857"/>
    </source>
</evidence>
<dbReference type="InterPro" id="IPR000846">
    <property type="entry name" value="DapB_N"/>
</dbReference>
<dbReference type="EC" id="1.17.1.8" evidence="9 12"/>
<evidence type="ECO:0000256" key="8">
    <source>
        <dbReference type="ARBA" id="ARBA00037922"/>
    </source>
</evidence>
<dbReference type="Proteomes" id="UP000255233">
    <property type="component" value="Unassembled WGS sequence"/>
</dbReference>
<name>A0A379MRQ4_9BACT</name>
<evidence type="ECO:0000256" key="12">
    <source>
        <dbReference type="NCBIfam" id="TIGR00036"/>
    </source>
</evidence>
<comment type="catalytic activity">
    <reaction evidence="11">
        <text>(S)-2,3,4,5-tetrahydrodipicolinate + NAD(+) + H2O = (2S,4S)-4-hydroxy-2,3,4,5-tetrahydrodipicolinate + NADH + H(+)</text>
        <dbReference type="Rhea" id="RHEA:35323"/>
        <dbReference type="ChEBI" id="CHEBI:15377"/>
        <dbReference type="ChEBI" id="CHEBI:15378"/>
        <dbReference type="ChEBI" id="CHEBI:16845"/>
        <dbReference type="ChEBI" id="CHEBI:57540"/>
        <dbReference type="ChEBI" id="CHEBI:57945"/>
        <dbReference type="ChEBI" id="CHEBI:67139"/>
        <dbReference type="EC" id="1.17.1.8"/>
    </reaction>
</comment>
<evidence type="ECO:0000256" key="5">
    <source>
        <dbReference type="ARBA" id="ARBA00023002"/>
    </source>
</evidence>
<dbReference type="PANTHER" id="PTHR20836:SF0">
    <property type="entry name" value="4-HYDROXY-TETRAHYDRODIPICOLINATE REDUCTASE 1, CHLOROPLASTIC-RELATED"/>
    <property type="match status" value="1"/>
</dbReference>
<feature type="domain" description="Dihydrodipicolinate reductase C-terminal" evidence="14">
    <location>
        <begin position="113"/>
        <end position="246"/>
    </location>
</feature>
<dbReference type="InterPro" id="IPR036291">
    <property type="entry name" value="NAD(P)-bd_dom_sf"/>
</dbReference>
<dbReference type="AlphaFoldDB" id="A0A379MRQ4"/>
<evidence type="ECO:0000313" key="15">
    <source>
        <dbReference type="EMBL" id="SUE34308.1"/>
    </source>
</evidence>
<comment type="similarity">
    <text evidence="1">Belongs to the DapB family.</text>
</comment>
<evidence type="ECO:0000256" key="11">
    <source>
        <dbReference type="ARBA" id="ARBA00049396"/>
    </source>
</evidence>
<dbReference type="PIRSF" id="PIRSF000161">
    <property type="entry name" value="DHPR"/>
    <property type="match status" value="1"/>
</dbReference>
<keyword evidence="3" id="KW-0521">NADP</keyword>
<dbReference type="GO" id="GO:0005829">
    <property type="term" value="C:cytosol"/>
    <property type="evidence" value="ECO:0007669"/>
    <property type="project" value="TreeGrafter"/>
</dbReference>
<organism evidence="15 16">
    <name type="scientific">Rikenella microfusus</name>
    <dbReference type="NCBI Taxonomy" id="28139"/>
    <lineage>
        <taxon>Bacteria</taxon>
        <taxon>Pseudomonadati</taxon>
        <taxon>Bacteroidota</taxon>
        <taxon>Bacteroidia</taxon>
        <taxon>Bacteroidales</taxon>
        <taxon>Rikenellaceae</taxon>
        <taxon>Rikenella</taxon>
    </lineage>
</organism>
<accession>A0A379MRQ4</accession>
<evidence type="ECO:0000256" key="1">
    <source>
        <dbReference type="ARBA" id="ARBA00006642"/>
    </source>
</evidence>
<evidence type="ECO:0000256" key="4">
    <source>
        <dbReference type="ARBA" id="ARBA00022915"/>
    </source>
</evidence>
<dbReference type="SUPFAM" id="SSF55347">
    <property type="entry name" value="Glyceraldehyde-3-phosphate dehydrogenase-like, C-terminal domain"/>
    <property type="match status" value="1"/>
</dbReference>
<evidence type="ECO:0000259" key="13">
    <source>
        <dbReference type="Pfam" id="PF01113"/>
    </source>
</evidence>
<keyword evidence="2" id="KW-0028">Amino-acid biosynthesis</keyword>
<dbReference type="SUPFAM" id="SSF51735">
    <property type="entry name" value="NAD(P)-binding Rossmann-fold domains"/>
    <property type="match status" value="1"/>
</dbReference>
<keyword evidence="6" id="KW-0520">NAD</keyword>
<evidence type="ECO:0000313" key="16">
    <source>
        <dbReference type="Proteomes" id="UP000255233"/>
    </source>
</evidence>
<comment type="pathway">
    <text evidence="8">Amino-acid biosynthesis; L-lysine biosynthesis via DAP pathway; (S)-tetrahydrodipicolinate from L-aspartate: step 4/4.</text>
</comment>
<reference evidence="15 16" key="1">
    <citation type="submission" date="2018-06" db="EMBL/GenBank/DDBJ databases">
        <authorList>
            <consortium name="Pathogen Informatics"/>
            <person name="Doyle S."/>
        </authorList>
    </citation>
    <scope>NUCLEOTIDE SEQUENCE [LARGE SCALE GENOMIC DNA]</scope>
    <source>
        <strain evidence="15 16">NCTC11190</strain>
    </source>
</reference>
<evidence type="ECO:0000259" key="14">
    <source>
        <dbReference type="Pfam" id="PF05173"/>
    </source>
</evidence>
<evidence type="ECO:0000256" key="6">
    <source>
        <dbReference type="ARBA" id="ARBA00023027"/>
    </source>
</evidence>
<gene>
    <name evidence="15" type="primary">dapB</name>
    <name evidence="15" type="ORF">NCTC11190_01531</name>
</gene>
<evidence type="ECO:0000256" key="2">
    <source>
        <dbReference type="ARBA" id="ARBA00022605"/>
    </source>
</evidence>
<dbReference type="GO" id="GO:0008839">
    <property type="term" value="F:4-hydroxy-tetrahydrodipicolinate reductase"/>
    <property type="evidence" value="ECO:0007669"/>
    <property type="project" value="UniProtKB-UniRule"/>
</dbReference>
<dbReference type="EMBL" id="UGVL01000001">
    <property type="protein sequence ID" value="SUE34308.1"/>
    <property type="molecule type" value="Genomic_DNA"/>
</dbReference>
<dbReference type="GO" id="GO:0019877">
    <property type="term" value="P:diaminopimelate biosynthetic process"/>
    <property type="evidence" value="ECO:0007669"/>
    <property type="project" value="UniProtKB-KW"/>
</dbReference>
<dbReference type="GO" id="GO:0009089">
    <property type="term" value="P:lysine biosynthetic process via diaminopimelate"/>
    <property type="evidence" value="ECO:0007669"/>
    <property type="project" value="UniProtKB-UniRule"/>
</dbReference>
<dbReference type="InterPro" id="IPR023940">
    <property type="entry name" value="DHDPR_bac"/>
</dbReference>
<keyword evidence="7" id="KW-0457">Lysine biosynthesis</keyword>
<proteinExistence type="inferred from homology"/>
<feature type="domain" description="Dihydrodipicolinate reductase N-terminal" evidence="13">
    <location>
        <begin position="8"/>
        <end position="109"/>
    </location>
</feature>
<sequence length="248" mass="27207">MYYFHLVMKIALIGYGKMGHEIEKILVSRGHTIPLIIDFDNTDQLTAENLNACDVAIEFTTPATAYGNIVSCLEAGIPVVCGTTAWLDRLPEATEICQRNGGAFFYASNYSIGVNIFFAVNRQLARMMNRFPEYDVTLNEVHHVQKKDAPSGTAVTLAEDILTGIDRKTSWQLGTTTDPEKLEVTAQRRSVVPGIHTVVWESEADTITIDHTAKNRSGFAMGAVLAAEFLAGKRGAGKVYGMKDLLGF</sequence>
<dbReference type="Gene3D" id="3.30.360.10">
    <property type="entry name" value="Dihydrodipicolinate Reductase, domain 2"/>
    <property type="match status" value="1"/>
</dbReference>
<dbReference type="STRING" id="880526.GCA_000427365_00030"/>
<dbReference type="InterPro" id="IPR022663">
    <property type="entry name" value="DapB_C"/>
</dbReference>
<dbReference type="NCBIfam" id="TIGR00036">
    <property type="entry name" value="dapB"/>
    <property type="match status" value="1"/>
</dbReference>
<keyword evidence="4" id="KW-0220">Diaminopimelate biosynthesis</keyword>
<protein>
    <recommendedName>
        <fullName evidence="9 12">4-hydroxy-tetrahydrodipicolinate reductase</fullName>
        <ecNumber evidence="9 12">1.17.1.8</ecNumber>
    </recommendedName>
</protein>
<evidence type="ECO:0000256" key="10">
    <source>
        <dbReference type="ARBA" id="ARBA00049080"/>
    </source>
</evidence>
<dbReference type="Pfam" id="PF05173">
    <property type="entry name" value="DapB_C"/>
    <property type="match status" value="1"/>
</dbReference>
<comment type="catalytic activity">
    <reaction evidence="10">
        <text>(S)-2,3,4,5-tetrahydrodipicolinate + NADP(+) + H2O = (2S,4S)-4-hydroxy-2,3,4,5-tetrahydrodipicolinate + NADPH + H(+)</text>
        <dbReference type="Rhea" id="RHEA:35331"/>
        <dbReference type="ChEBI" id="CHEBI:15377"/>
        <dbReference type="ChEBI" id="CHEBI:15378"/>
        <dbReference type="ChEBI" id="CHEBI:16845"/>
        <dbReference type="ChEBI" id="CHEBI:57783"/>
        <dbReference type="ChEBI" id="CHEBI:58349"/>
        <dbReference type="ChEBI" id="CHEBI:67139"/>
        <dbReference type="EC" id="1.17.1.8"/>
    </reaction>
</comment>
<keyword evidence="5 15" id="KW-0560">Oxidoreductase</keyword>
<keyword evidence="16" id="KW-1185">Reference proteome</keyword>
<evidence type="ECO:0000256" key="7">
    <source>
        <dbReference type="ARBA" id="ARBA00023154"/>
    </source>
</evidence>
<dbReference type="PANTHER" id="PTHR20836">
    <property type="entry name" value="DIHYDRODIPICOLINATE REDUCTASE"/>
    <property type="match status" value="1"/>
</dbReference>
<dbReference type="Pfam" id="PF01113">
    <property type="entry name" value="DapB_N"/>
    <property type="match status" value="1"/>
</dbReference>